<evidence type="ECO:0000259" key="2">
    <source>
        <dbReference type="Pfam" id="PF14529"/>
    </source>
</evidence>
<proteinExistence type="predicted"/>
<reference evidence="3" key="2">
    <citation type="submission" date="2023-06" db="EMBL/GenBank/DDBJ databases">
        <authorList>
            <consortium name="Lawrence Berkeley National Laboratory"/>
            <person name="Haridas S."/>
            <person name="Hensen N."/>
            <person name="Bonometti L."/>
            <person name="Westerberg I."/>
            <person name="Brannstrom I.O."/>
            <person name="Guillou S."/>
            <person name="Cros-Aarteil S."/>
            <person name="Calhoun S."/>
            <person name="Kuo A."/>
            <person name="Mondo S."/>
            <person name="Pangilinan J."/>
            <person name="Riley R."/>
            <person name="Labutti K."/>
            <person name="Andreopoulos B."/>
            <person name="Lipzen A."/>
            <person name="Chen C."/>
            <person name="Yanf M."/>
            <person name="Daum C."/>
            <person name="Ng V."/>
            <person name="Clum A."/>
            <person name="Steindorff A."/>
            <person name="Ohm R."/>
            <person name="Martin F."/>
            <person name="Silar P."/>
            <person name="Natvig D."/>
            <person name="Lalanne C."/>
            <person name="Gautier V."/>
            <person name="Ament-Velasquez S.L."/>
            <person name="Kruys A."/>
            <person name="Hutchinson M.I."/>
            <person name="Powell A.J."/>
            <person name="Barry K."/>
            <person name="Miller A.N."/>
            <person name="Grigoriev I.V."/>
            <person name="Debuchy R."/>
            <person name="Gladieux P."/>
            <person name="Thoren M.H."/>
            <person name="Johannesson H."/>
        </authorList>
    </citation>
    <scope>NUCLEOTIDE SEQUENCE</scope>
    <source>
        <strain evidence="3">CBS 118394</strain>
    </source>
</reference>
<dbReference type="InterPro" id="IPR005135">
    <property type="entry name" value="Endo/exonuclease/phosphatase"/>
</dbReference>
<feature type="region of interest" description="Disordered" evidence="1">
    <location>
        <begin position="361"/>
        <end position="384"/>
    </location>
</feature>
<organism evidence="3 4">
    <name type="scientific">Apodospora peruviana</name>
    <dbReference type="NCBI Taxonomy" id="516989"/>
    <lineage>
        <taxon>Eukaryota</taxon>
        <taxon>Fungi</taxon>
        <taxon>Dikarya</taxon>
        <taxon>Ascomycota</taxon>
        <taxon>Pezizomycotina</taxon>
        <taxon>Sordariomycetes</taxon>
        <taxon>Sordariomycetidae</taxon>
        <taxon>Sordariales</taxon>
        <taxon>Lasiosphaeriaceae</taxon>
        <taxon>Apodospora</taxon>
    </lineage>
</organism>
<feature type="region of interest" description="Disordered" evidence="1">
    <location>
        <begin position="22"/>
        <end position="73"/>
    </location>
</feature>
<dbReference type="Pfam" id="PF14529">
    <property type="entry name" value="Exo_endo_phos_2"/>
    <property type="match status" value="1"/>
</dbReference>
<dbReference type="Gene3D" id="3.60.10.10">
    <property type="entry name" value="Endonuclease/exonuclease/phosphatase"/>
    <property type="match status" value="1"/>
</dbReference>
<evidence type="ECO:0000313" key="3">
    <source>
        <dbReference type="EMBL" id="KAK3322883.1"/>
    </source>
</evidence>
<dbReference type="GO" id="GO:0004519">
    <property type="term" value="F:endonuclease activity"/>
    <property type="evidence" value="ECO:0007669"/>
    <property type="project" value="UniProtKB-KW"/>
</dbReference>
<keyword evidence="4" id="KW-1185">Reference proteome</keyword>
<protein>
    <submittedName>
        <fullName evidence="3">Endonuclease/exonuclease/phosphatase</fullName>
    </submittedName>
</protein>
<name>A0AAE0IDD1_9PEZI</name>
<keyword evidence="3" id="KW-0540">Nuclease</keyword>
<sequence length="384" mass="43944">MGPYATSLQNDTIMPTVWDEGSWGRRQRWRSPMPNPQERKSPPLPSLRRETSSMVERGPEKLTVLSKASEAYQHRPRTYEAAIADVGQPNLNQGDADDNGYREVSRKRMKRRPASVASAQHYALQVPQQTRINFESAMARFATPTPTTVAEPAATTTSTSLDRSDTTKMRVRILLWNTEGNKQALEVLLEEAKYDLVAVQEPWINRETKSMYCPRSSKYHLVFKLEGWAAIYVIKRFEVGQWDFVMSDNWCRVWFPEANLGQGNRGFELWSIYNPPDSKEVPSTLVGQPKPAHPVIVAGDFNLQHPMWDEFEKYERNTEDLLQLSSQWDLVIRPPKGAITRAPQGQQRGRPSAIDHFWTRQTSRQHTMARNAGASRITTSRCLN</sequence>
<comment type="caution">
    <text evidence="3">The sequence shown here is derived from an EMBL/GenBank/DDBJ whole genome shotgun (WGS) entry which is preliminary data.</text>
</comment>
<feature type="domain" description="Endonuclease/exonuclease/phosphatase" evidence="2">
    <location>
        <begin position="269"/>
        <end position="367"/>
    </location>
</feature>
<evidence type="ECO:0000256" key="1">
    <source>
        <dbReference type="SAM" id="MobiDB-lite"/>
    </source>
</evidence>
<reference evidence="3" key="1">
    <citation type="journal article" date="2023" name="Mol. Phylogenet. Evol.">
        <title>Genome-scale phylogeny and comparative genomics of the fungal order Sordariales.</title>
        <authorList>
            <person name="Hensen N."/>
            <person name="Bonometti L."/>
            <person name="Westerberg I."/>
            <person name="Brannstrom I.O."/>
            <person name="Guillou S."/>
            <person name="Cros-Aarteil S."/>
            <person name="Calhoun S."/>
            <person name="Haridas S."/>
            <person name="Kuo A."/>
            <person name="Mondo S."/>
            <person name="Pangilinan J."/>
            <person name="Riley R."/>
            <person name="LaButti K."/>
            <person name="Andreopoulos B."/>
            <person name="Lipzen A."/>
            <person name="Chen C."/>
            <person name="Yan M."/>
            <person name="Daum C."/>
            <person name="Ng V."/>
            <person name="Clum A."/>
            <person name="Steindorff A."/>
            <person name="Ohm R.A."/>
            <person name="Martin F."/>
            <person name="Silar P."/>
            <person name="Natvig D.O."/>
            <person name="Lalanne C."/>
            <person name="Gautier V."/>
            <person name="Ament-Velasquez S.L."/>
            <person name="Kruys A."/>
            <person name="Hutchinson M.I."/>
            <person name="Powell A.J."/>
            <person name="Barry K."/>
            <person name="Miller A.N."/>
            <person name="Grigoriev I.V."/>
            <person name="Debuchy R."/>
            <person name="Gladieux P."/>
            <person name="Hiltunen Thoren M."/>
            <person name="Johannesson H."/>
        </authorList>
    </citation>
    <scope>NUCLEOTIDE SEQUENCE</scope>
    <source>
        <strain evidence="3">CBS 118394</strain>
    </source>
</reference>
<keyword evidence="3" id="KW-0255">Endonuclease</keyword>
<gene>
    <name evidence="3" type="ORF">B0H66DRAFT_620754</name>
</gene>
<dbReference type="InterPro" id="IPR036691">
    <property type="entry name" value="Endo/exonu/phosph_ase_sf"/>
</dbReference>
<evidence type="ECO:0000313" key="4">
    <source>
        <dbReference type="Proteomes" id="UP001283341"/>
    </source>
</evidence>
<keyword evidence="3" id="KW-0378">Hydrolase</keyword>
<dbReference type="SUPFAM" id="SSF56219">
    <property type="entry name" value="DNase I-like"/>
    <property type="match status" value="1"/>
</dbReference>
<dbReference type="Proteomes" id="UP001283341">
    <property type="component" value="Unassembled WGS sequence"/>
</dbReference>
<feature type="compositionally biased region" description="Basic and acidic residues" evidence="1">
    <location>
        <begin position="37"/>
        <end position="51"/>
    </location>
</feature>
<dbReference type="AlphaFoldDB" id="A0AAE0IDD1"/>
<accession>A0AAE0IDD1</accession>
<dbReference type="EMBL" id="JAUEDM010000003">
    <property type="protein sequence ID" value="KAK3322883.1"/>
    <property type="molecule type" value="Genomic_DNA"/>
</dbReference>